<proteinExistence type="predicted"/>
<protein>
    <recommendedName>
        <fullName evidence="2">Solute-binding protein family 5 domain-containing protein</fullName>
    </recommendedName>
</protein>
<evidence type="ECO:0000313" key="1">
    <source>
        <dbReference type="EMBL" id="GAG48975.1"/>
    </source>
</evidence>
<feature type="non-terminal residue" evidence="1">
    <location>
        <position position="1"/>
    </location>
</feature>
<dbReference type="Gene3D" id="3.10.105.10">
    <property type="entry name" value="Dipeptide-binding Protein, Domain 3"/>
    <property type="match status" value="1"/>
</dbReference>
<dbReference type="EMBL" id="BARS01058509">
    <property type="protein sequence ID" value="GAG48975.1"/>
    <property type="molecule type" value="Genomic_DNA"/>
</dbReference>
<gene>
    <name evidence="1" type="ORF">S01H1_85284</name>
</gene>
<sequence length="88" mass="10312">HWYFEDEQIIQLLEATRAEVDPVARMAIYEQLQPLIADHALAFYPYQKPTLFAHQAYIVGPKESIGQVGPSENMRNWRINLTLKEELR</sequence>
<dbReference type="AlphaFoldDB" id="X0Y025"/>
<evidence type="ECO:0008006" key="2">
    <source>
        <dbReference type="Google" id="ProtNLM"/>
    </source>
</evidence>
<dbReference type="SUPFAM" id="SSF53850">
    <property type="entry name" value="Periplasmic binding protein-like II"/>
    <property type="match status" value="1"/>
</dbReference>
<organism evidence="1">
    <name type="scientific">marine sediment metagenome</name>
    <dbReference type="NCBI Taxonomy" id="412755"/>
    <lineage>
        <taxon>unclassified sequences</taxon>
        <taxon>metagenomes</taxon>
        <taxon>ecological metagenomes</taxon>
    </lineage>
</organism>
<name>X0Y025_9ZZZZ</name>
<comment type="caution">
    <text evidence="1">The sequence shown here is derived from an EMBL/GenBank/DDBJ whole genome shotgun (WGS) entry which is preliminary data.</text>
</comment>
<reference evidence="1" key="1">
    <citation type="journal article" date="2014" name="Front. Microbiol.">
        <title>High frequency of phylogenetically diverse reductive dehalogenase-homologous genes in deep subseafloor sedimentary metagenomes.</title>
        <authorList>
            <person name="Kawai M."/>
            <person name="Futagami T."/>
            <person name="Toyoda A."/>
            <person name="Takaki Y."/>
            <person name="Nishi S."/>
            <person name="Hori S."/>
            <person name="Arai W."/>
            <person name="Tsubouchi T."/>
            <person name="Morono Y."/>
            <person name="Uchiyama I."/>
            <person name="Ito T."/>
            <person name="Fujiyama A."/>
            <person name="Inagaki F."/>
            <person name="Takami H."/>
        </authorList>
    </citation>
    <scope>NUCLEOTIDE SEQUENCE</scope>
    <source>
        <strain evidence="1">Expedition CK06-06</strain>
    </source>
</reference>
<accession>X0Y025</accession>